<dbReference type="SUPFAM" id="SSF51556">
    <property type="entry name" value="Metallo-dependent hydrolases"/>
    <property type="match status" value="1"/>
</dbReference>
<dbReference type="Pfam" id="PF12890">
    <property type="entry name" value="DHOase"/>
    <property type="match status" value="1"/>
</dbReference>
<reference evidence="8 9" key="1">
    <citation type="journal article" date="2016" name="Nat. Commun.">
        <title>Thousands of microbial genomes shed light on interconnected biogeochemical processes in an aquifer system.</title>
        <authorList>
            <person name="Anantharaman K."/>
            <person name="Brown C.T."/>
            <person name="Hug L.A."/>
            <person name="Sharon I."/>
            <person name="Castelle C.J."/>
            <person name="Probst A.J."/>
            <person name="Thomas B.C."/>
            <person name="Singh A."/>
            <person name="Wilkins M.J."/>
            <person name="Karaoz U."/>
            <person name="Brodie E.L."/>
            <person name="Williams K.H."/>
            <person name="Hubbard S.S."/>
            <person name="Banfield J.F."/>
        </authorList>
    </citation>
    <scope>NUCLEOTIDE SEQUENCE [LARGE SCALE GENOMIC DNA]</scope>
</reference>
<dbReference type="InterPro" id="IPR002195">
    <property type="entry name" value="Dihydroorotase_CS"/>
</dbReference>
<dbReference type="UniPathway" id="UPA00070">
    <property type="reaction ID" value="UER00117"/>
</dbReference>
<dbReference type="InterPro" id="IPR011059">
    <property type="entry name" value="Metal-dep_hydrolase_composite"/>
</dbReference>
<dbReference type="SUPFAM" id="SSF51338">
    <property type="entry name" value="Composite domain of metallo-dependent hydrolases"/>
    <property type="match status" value="1"/>
</dbReference>
<keyword evidence="5 6" id="KW-0665">Pyrimidine biosynthesis</keyword>
<evidence type="ECO:0000313" key="9">
    <source>
        <dbReference type="Proteomes" id="UP000176914"/>
    </source>
</evidence>
<evidence type="ECO:0000256" key="5">
    <source>
        <dbReference type="ARBA" id="ARBA00022975"/>
    </source>
</evidence>
<proteinExistence type="inferred from homology"/>
<sequence>MSTLLVAGGHVIDPKNGIDGVADVFVRDGKIAAVGKNLKEKADKKIDAKGLTVTPGLIDLHVHFREPGREDKETFETGSRSALAGGITAAVAMPNTSPIADNQTVVEFILKRSRDLGLINIYPTGAITKGQEGAMLSEINELKNSGAVAVTDDGHDVQKEGVLKRAMEYAKTCGILLMSHCETKDLTEDGVMHEGWISTQLGLPGSPALSEDMAVYKNILLAEKTGARLHLMHNSTAGAIRAIREAKKRGAKNVTAEVSVQHFALTDKECMGYNTNAKMYPPLRSQEHIDAIIAGIKDGTVDAFTTDHAPHIEPEKLKAFQDAAFGTVGLETSFAVMYTYLVKPKHISLKQGIEKMTSAPARIIGINKGHLSKGADADIAIFDTAKDWVVDEKKFFSKGKNSAFIGKKLRGKAVYTIVGGEVKYDRGTIIA</sequence>
<keyword evidence="3 6" id="KW-0479">Metal-binding</keyword>
<feature type="binding site" evidence="6">
    <location>
        <position position="311"/>
    </location>
    <ligand>
        <name>substrate</name>
    </ligand>
</feature>
<dbReference type="InterPro" id="IPR004722">
    <property type="entry name" value="DHOase"/>
</dbReference>
<dbReference type="PROSITE" id="PS00482">
    <property type="entry name" value="DIHYDROOROTASE_1"/>
    <property type="match status" value="1"/>
</dbReference>
<comment type="function">
    <text evidence="1 6">Catalyzes the reversible cyclization of carbamoyl aspartate to dihydroorotate.</text>
</comment>
<dbReference type="AlphaFoldDB" id="A0A1F6E9H6"/>
<protein>
    <recommendedName>
        <fullName evidence="6">Dihydroorotase</fullName>
        <shortName evidence="6">DHOase</shortName>
        <ecNumber evidence="6">3.5.2.3</ecNumber>
    </recommendedName>
</protein>
<dbReference type="PANTHER" id="PTHR43668">
    <property type="entry name" value="ALLANTOINASE"/>
    <property type="match status" value="1"/>
</dbReference>
<dbReference type="GO" id="GO:0004038">
    <property type="term" value="F:allantoinase activity"/>
    <property type="evidence" value="ECO:0007669"/>
    <property type="project" value="TreeGrafter"/>
</dbReference>
<comment type="cofactor">
    <cofactor evidence="6">
        <name>Zn(2+)</name>
        <dbReference type="ChEBI" id="CHEBI:29105"/>
    </cofactor>
    <text evidence="6">Binds 2 Zn(2+) ions per subunit.</text>
</comment>
<comment type="caution">
    <text evidence="6">Lacks conserved residue(s) required for the propagation of feature annotation.</text>
</comment>
<dbReference type="InterPro" id="IPR024403">
    <property type="entry name" value="DHOase_cat"/>
</dbReference>
<dbReference type="EC" id="3.5.2.3" evidence="6"/>
<accession>A0A1F6E9H6</accession>
<comment type="caution">
    <text evidence="8">The sequence shown here is derived from an EMBL/GenBank/DDBJ whole genome shotgun (WGS) entry which is preliminary data.</text>
</comment>
<dbReference type="CDD" id="cd01317">
    <property type="entry name" value="DHOase_IIa"/>
    <property type="match status" value="1"/>
</dbReference>
<evidence type="ECO:0000256" key="2">
    <source>
        <dbReference type="ARBA" id="ARBA00010286"/>
    </source>
</evidence>
<feature type="active site" evidence="6">
    <location>
        <position position="307"/>
    </location>
</feature>
<feature type="binding site" evidence="6">
    <location>
        <position position="95"/>
    </location>
    <ligand>
        <name>substrate</name>
    </ligand>
</feature>
<dbReference type="GO" id="GO:0008270">
    <property type="term" value="F:zinc ion binding"/>
    <property type="evidence" value="ECO:0007669"/>
    <property type="project" value="UniProtKB-UniRule"/>
</dbReference>
<evidence type="ECO:0000313" key="8">
    <source>
        <dbReference type="EMBL" id="OGG70354.1"/>
    </source>
</evidence>
<feature type="binding site" evidence="6">
    <location>
        <begin position="63"/>
        <end position="65"/>
    </location>
    <ligand>
        <name>substrate</name>
    </ligand>
</feature>
<evidence type="ECO:0000256" key="4">
    <source>
        <dbReference type="ARBA" id="ARBA00022801"/>
    </source>
</evidence>
<feature type="binding site" evidence="6">
    <location>
        <begin position="325"/>
        <end position="326"/>
    </location>
    <ligand>
        <name>substrate</name>
    </ligand>
</feature>
<dbReference type="GO" id="GO:0006145">
    <property type="term" value="P:purine nucleobase catabolic process"/>
    <property type="evidence" value="ECO:0007669"/>
    <property type="project" value="TreeGrafter"/>
</dbReference>
<gene>
    <name evidence="6" type="primary">pyrC</name>
    <name evidence="8" type="ORF">A3C20_03660</name>
</gene>
<feature type="binding site" evidence="6">
    <location>
        <position position="153"/>
    </location>
    <ligand>
        <name>Zn(2+)</name>
        <dbReference type="ChEBI" id="CHEBI:29105"/>
        <label>1</label>
    </ligand>
</feature>
<feature type="binding site" evidence="6">
    <location>
        <position position="63"/>
    </location>
    <ligand>
        <name>Zn(2+)</name>
        <dbReference type="ChEBI" id="CHEBI:29105"/>
        <label>1</label>
    </ligand>
</feature>
<dbReference type="PANTHER" id="PTHR43668:SF2">
    <property type="entry name" value="ALLANTOINASE"/>
    <property type="match status" value="1"/>
</dbReference>
<dbReference type="InterPro" id="IPR050138">
    <property type="entry name" value="DHOase/Allantoinase_Hydrolase"/>
</dbReference>
<dbReference type="GO" id="GO:0004151">
    <property type="term" value="F:dihydroorotase activity"/>
    <property type="evidence" value="ECO:0007669"/>
    <property type="project" value="UniProtKB-UniRule"/>
</dbReference>
<comment type="catalytic activity">
    <reaction evidence="6">
        <text>(S)-dihydroorotate + H2O = N-carbamoyl-L-aspartate + H(+)</text>
        <dbReference type="Rhea" id="RHEA:24296"/>
        <dbReference type="ChEBI" id="CHEBI:15377"/>
        <dbReference type="ChEBI" id="CHEBI:15378"/>
        <dbReference type="ChEBI" id="CHEBI:30864"/>
        <dbReference type="ChEBI" id="CHEBI:32814"/>
        <dbReference type="EC" id="3.5.2.3"/>
    </reaction>
</comment>
<dbReference type="Gene3D" id="2.30.40.10">
    <property type="entry name" value="Urease, subunit C, domain 1"/>
    <property type="match status" value="1"/>
</dbReference>
<feature type="binding site" evidence="6">
    <location>
        <position position="233"/>
    </location>
    <ligand>
        <name>Zn(2+)</name>
        <dbReference type="ChEBI" id="CHEBI:29105"/>
        <label>2</label>
    </ligand>
</feature>
<feature type="domain" description="Dihydroorotase catalytic" evidence="7">
    <location>
        <begin position="53"/>
        <end position="236"/>
    </location>
</feature>
<feature type="binding site" evidence="6">
    <location>
        <position position="307"/>
    </location>
    <ligand>
        <name>Zn(2+)</name>
        <dbReference type="ChEBI" id="CHEBI:29105"/>
        <label>1</label>
    </ligand>
</feature>
<evidence type="ECO:0000256" key="6">
    <source>
        <dbReference type="HAMAP-Rule" id="MF_00220"/>
    </source>
</evidence>
<comment type="similarity">
    <text evidence="2 6">Belongs to the metallo-dependent hydrolases superfamily. DHOase family. Class I DHOase subfamily.</text>
</comment>
<keyword evidence="4 6" id="KW-0378">Hydrolase</keyword>
<evidence type="ECO:0000259" key="7">
    <source>
        <dbReference type="Pfam" id="PF12890"/>
    </source>
</evidence>
<feature type="binding site" evidence="6">
    <location>
        <position position="153"/>
    </location>
    <ligand>
        <name>Zn(2+)</name>
        <dbReference type="ChEBI" id="CHEBI:29105"/>
        <label>2</label>
    </ligand>
</feature>
<keyword evidence="6" id="KW-0862">Zinc</keyword>
<dbReference type="NCBIfam" id="TIGR00857">
    <property type="entry name" value="pyrC_multi"/>
    <property type="match status" value="1"/>
</dbReference>
<dbReference type="InterPro" id="IPR032466">
    <property type="entry name" value="Metal_Hydrolase"/>
</dbReference>
<evidence type="ECO:0000256" key="3">
    <source>
        <dbReference type="ARBA" id="ARBA00022723"/>
    </source>
</evidence>
<feature type="binding site" evidence="6">
    <location>
        <position position="180"/>
    </location>
    <ligand>
        <name>Zn(2+)</name>
        <dbReference type="ChEBI" id="CHEBI:29105"/>
        <label>2</label>
    </ligand>
</feature>
<evidence type="ECO:0000256" key="1">
    <source>
        <dbReference type="ARBA" id="ARBA00002368"/>
    </source>
</evidence>
<comment type="pathway">
    <text evidence="6">Pyrimidine metabolism; UMP biosynthesis via de novo pathway; (S)-dihydroorotate from bicarbonate: step 3/3.</text>
</comment>
<dbReference type="Proteomes" id="UP000176914">
    <property type="component" value="Unassembled WGS sequence"/>
</dbReference>
<dbReference type="GO" id="GO:0005737">
    <property type="term" value="C:cytoplasm"/>
    <property type="evidence" value="ECO:0007669"/>
    <property type="project" value="TreeGrafter"/>
</dbReference>
<dbReference type="EMBL" id="MFLL01000005">
    <property type="protein sequence ID" value="OGG70354.1"/>
    <property type="molecule type" value="Genomic_DNA"/>
</dbReference>
<dbReference type="GO" id="GO:0044205">
    <property type="term" value="P:'de novo' UMP biosynthetic process"/>
    <property type="evidence" value="ECO:0007669"/>
    <property type="project" value="UniProtKB-UniRule"/>
</dbReference>
<dbReference type="HAMAP" id="MF_00220_B">
    <property type="entry name" value="PyrC_classI_B"/>
    <property type="match status" value="1"/>
</dbReference>
<feature type="binding site" evidence="6">
    <location>
        <position position="61"/>
    </location>
    <ligand>
        <name>Zn(2+)</name>
        <dbReference type="ChEBI" id="CHEBI:29105"/>
        <label>1</label>
    </ligand>
</feature>
<name>A0A1F6E9H6_9BACT</name>
<organism evidence="8 9">
    <name type="scientific">Candidatus Kaiserbacteria bacterium RIFCSPHIGHO2_02_FULL_55_25</name>
    <dbReference type="NCBI Taxonomy" id="1798498"/>
    <lineage>
        <taxon>Bacteria</taxon>
        <taxon>Candidatus Kaiseribacteriota</taxon>
    </lineage>
</organism>
<dbReference type="Gene3D" id="3.20.20.140">
    <property type="entry name" value="Metal-dependent hydrolases"/>
    <property type="match status" value="1"/>
</dbReference>